<feature type="region of interest" description="Disordered" evidence="1">
    <location>
        <begin position="437"/>
        <end position="466"/>
    </location>
</feature>
<comment type="caution">
    <text evidence="3">The sequence shown here is derived from an EMBL/GenBank/DDBJ whole genome shotgun (WGS) entry which is preliminary data.</text>
</comment>
<gene>
    <name evidence="3" type="ORF">BGW36DRAFT_372789</name>
</gene>
<reference evidence="3" key="1">
    <citation type="submission" date="2021-12" db="EMBL/GenBank/DDBJ databases">
        <title>Convergent genome expansion in fungi linked to evolution of root-endophyte symbiosis.</title>
        <authorList>
            <consortium name="DOE Joint Genome Institute"/>
            <person name="Ke Y.-H."/>
            <person name="Bonito G."/>
            <person name="Liao H.-L."/>
            <person name="Looney B."/>
            <person name="Rojas-Flechas A."/>
            <person name="Nash J."/>
            <person name="Hameed K."/>
            <person name="Schadt C."/>
            <person name="Martin F."/>
            <person name="Crous P.W."/>
            <person name="Miettinen O."/>
            <person name="Magnuson J.K."/>
            <person name="Labbe J."/>
            <person name="Jacobson D."/>
            <person name="Doktycz M.J."/>
            <person name="Veneault-Fourrey C."/>
            <person name="Kuo A."/>
            <person name="Mondo S."/>
            <person name="Calhoun S."/>
            <person name="Riley R."/>
            <person name="Ohm R."/>
            <person name="LaButti K."/>
            <person name="Andreopoulos B."/>
            <person name="Pangilinan J."/>
            <person name="Nolan M."/>
            <person name="Tritt A."/>
            <person name="Clum A."/>
            <person name="Lipzen A."/>
            <person name="Daum C."/>
            <person name="Barry K."/>
            <person name="Grigoriev I.V."/>
            <person name="Vilgalys R."/>
        </authorList>
    </citation>
    <scope>NUCLEOTIDE SEQUENCE</scope>
    <source>
        <strain evidence="3">PMI_201</strain>
    </source>
</reference>
<name>A0AAD4Q417_9EURO</name>
<accession>A0AAD4Q417</accession>
<feature type="region of interest" description="Disordered" evidence="1">
    <location>
        <begin position="1"/>
        <end position="29"/>
    </location>
</feature>
<keyword evidence="2" id="KW-0472">Membrane</keyword>
<feature type="compositionally biased region" description="Polar residues" evidence="1">
    <location>
        <begin position="453"/>
        <end position="466"/>
    </location>
</feature>
<dbReference type="AlphaFoldDB" id="A0AAD4Q417"/>
<evidence type="ECO:0000313" key="3">
    <source>
        <dbReference type="EMBL" id="KAH8702398.1"/>
    </source>
</evidence>
<dbReference type="RefSeq" id="XP_046075774.1">
    <property type="nucleotide sequence ID" value="XM_046215516.1"/>
</dbReference>
<keyword evidence="4" id="KW-1185">Reference proteome</keyword>
<evidence type="ECO:0000256" key="2">
    <source>
        <dbReference type="SAM" id="Phobius"/>
    </source>
</evidence>
<organism evidence="3 4">
    <name type="scientific">Talaromyces proteolyticus</name>
    <dbReference type="NCBI Taxonomy" id="1131652"/>
    <lineage>
        <taxon>Eukaryota</taxon>
        <taxon>Fungi</taxon>
        <taxon>Dikarya</taxon>
        <taxon>Ascomycota</taxon>
        <taxon>Pezizomycotina</taxon>
        <taxon>Eurotiomycetes</taxon>
        <taxon>Eurotiomycetidae</taxon>
        <taxon>Eurotiales</taxon>
        <taxon>Trichocomaceae</taxon>
        <taxon>Talaromyces</taxon>
        <taxon>Talaromyces sect. Bacilispori</taxon>
    </lineage>
</organism>
<proteinExistence type="predicted"/>
<keyword evidence="2" id="KW-0812">Transmembrane</keyword>
<dbReference type="PANTHER" id="PTHR42032">
    <property type="entry name" value="YALI0E30679P"/>
    <property type="match status" value="1"/>
</dbReference>
<protein>
    <submittedName>
        <fullName evidence="3">Uncharacterized protein</fullName>
    </submittedName>
</protein>
<sequence>MPEQQRPSVSQHAASFQSGVNLNPSSSSYLRQRPLGRAATFADAGNSSSFRRNSAISDTVSEARQSLRDSTDDILFPRADKGENIALHHDDSHWQSAPLALALLPAVGGLFFQNGSAFITDATLLILAAIFLNWSVRLPWDWYRSAQEVRQQSTEEFLEDINEEENEDGSEAHEKSPRKDFATASHAATKELHKHEFAALISCFVFPLIGAWLLHTIRGALSRPSEGLVSNYNLTIFLLAAEIRPFAHLLRMVQARTLYLQRIVAAPVFDDDAKIDETKVIDLARRLEELEAHVADKAIANSSQNANEVVSPDQADSTAQLVAEVHKAIQPELDALTRAVRRYEKRTALIATQTDARLNELETQVGDAIALAAAAQRSISDRHQSFALIFLDWISAIVVIPVQTLIQLINLPARTASWCLNSIKVLLMGNRKLRKINKGKKPQARTAAPLRRTSPSTKRNTTLNLS</sequence>
<dbReference type="EMBL" id="JAJTJA010000003">
    <property type="protein sequence ID" value="KAH8702398.1"/>
    <property type="molecule type" value="Genomic_DNA"/>
</dbReference>
<evidence type="ECO:0000313" key="4">
    <source>
        <dbReference type="Proteomes" id="UP001201262"/>
    </source>
</evidence>
<dbReference type="Proteomes" id="UP001201262">
    <property type="component" value="Unassembled WGS sequence"/>
</dbReference>
<dbReference type="PANTHER" id="PTHR42032:SF1">
    <property type="entry name" value="YALI0E30679P"/>
    <property type="match status" value="1"/>
</dbReference>
<feature type="transmembrane region" description="Helical" evidence="2">
    <location>
        <begin position="118"/>
        <end position="136"/>
    </location>
</feature>
<keyword evidence="2" id="KW-1133">Transmembrane helix</keyword>
<dbReference type="GeneID" id="70245803"/>
<feature type="transmembrane region" description="Helical" evidence="2">
    <location>
        <begin position="197"/>
        <end position="214"/>
    </location>
</feature>
<evidence type="ECO:0000256" key="1">
    <source>
        <dbReference type="SAM" id="MobiDB-lite"/>
    </source>
</evidence>